<evidence type="ECO:0000256" key="5">
    <source>
        <dbReference type="ARBA" id="ARBA00022989"/>
    </source>
</evidence>
<feature type="transmembrane region" description="Helical" evidence="8">
    <location>
        <begin position="154"/>
        <end position="178"/>
    </location>
</feature>
<comment type="similarity">
    <text evidence="2">Belongs to the insect chemoreceptor superfamily. Gustatory receptor (GR) family. Gr5a subfamily.</text>
</comment>
<dbReference type="PANTHER" id="PTHR21421:SF29">
    <property type="entry name" value="GUSTATORY RECEPTOR 5A FOR TREHALOSE-RELATED"/>
    <property type="match status" value="1"/>
</dbReference>
<reference evidence="9" key="1">
    <citation type="journal article" date="2020" name="Cell">
        <title>Large-Scale Comparative Analyses of Tick Genomes Elucidate Their Genetic Diversity and Vector Capacities.</title>
        <authorList>
            <consortium name="Tick Genome and Microbiome Consortium (TIGMIC)"/>
            <person name="Jia N."/>
            <person name="Wang J."/>
            <person name="Shi W."/>
            <person name="Du L."/>
            <person name="Sun Y."/>
            <person name="Zhan W."/>
            <person name="Jiang J.F."/>
            <person name="Wang Q."/>
            <person name="Zhang B."/>
            <person name="Ji P."/>
            <person name="Bell-Sakyi L."/>
            <person name="Cui X.M."/>
            <person name="Yuan T.T."/>
            <person name="Jiang B.G."/>
            <person name="Yang W.F."/>
            <person name="Lam T.T."/>
            <person name="Chang Q.C."/>
            <person name="Ding S.J."/>
            <person name="Wang X.J."/>
            <person name="Zhu J.G."/>
            <person name="Ruan X.D."/>
            <person name="Zhao L."/>
            <person name="Wei J.T."/>
            <person name="Ye R.Z."/>
            <person name="Que T.C."/>
            <person name="Du C.H."/>
            <person name="Zhou Y.H."/>
            <person name="Cheng J.X."/>
            <person name="Dai P.F."/>
            <person name="Guo W.B."/>
            <person name="Han X.H."/>
            <person name="Huang E.J."/>
            <person name="Li L.F."/>
            <person name="Wei W."/>
            <person name="Gao Y.C."/>
            <person name="Liu J.Z."/>
            <person name="Shao H.Z."/>
            <person name="Wang X."/>
            <person name="Wang C.C."/>
            <person name="Yang T.C."/>
            <person name="Huo Q.B."/>
            <person name="Li W."/>
            <person name="Chen H.Y."/>
            <person name="Chen S.E."/>
            <person name="Zhou L.G."/>
            <person name="Ni X.B."/>
            <person name="Tian J.H."/>
            <person name="Sheng Y."/>
            <person name="Liu T."/>
            <person name="Pan Y.S."/>
            <person name="Xia L.Y."/>
            <person name="Li J."/>
            <person name="Zhao F."/>
            <person name="Cao W.C."/>
        </authorList>
    </citation>
    <scope>NUCLEOTIDE SEQUENCE</scope>
    <source>
        <strain evidence="9">Rsan-2018</strain>
    </source>
</reference>
<evidence type="ECO:0000256" key="6">
    <source>
        <dbReference type="ARBA" id="ARBA00023136"/>
    </source>
</evidence>
<feature type="transmembrane region" description="Helical" evidence="8">
    <location>
        <begin position="99"/>
        <end position="120"/>
    </location>
</feature>
<dbReference type="PANTHER" id="PTHR21421">
    <property type="entry name" value="GUSTATORY RECEPTOR"/>
    <property type="match status" value="1"/>
</dbReference>
<feature type="transmembrane region" description="Helical" evidence="8">
    <location>
        <begin position="190"/>
        <end position="211"/>
    </location>
</feature>
<dbReference type="EMBL" id="JABSTV010001254">
    <property type="protein sequence ID" value="KAH7938831.1"/>
    <property type="molecule type" value="Genomic_DNA"/>
</dbReference>
<sequence length="430" mass="47720">MNRVAPSSSGRQAATSQQREAAGCFVIRNFKPYRLLLRFFGCLLIEDLTEDSYRKARVTWRTSYTPYSLLWFSSMVYAESEYIVAAAHDIMVGEFTHSVLAVFKVTIVTTVVANLVSAVLGTGRLLEFFRDCAQYENTAKFRFPDARESLIPRWLVGLMRTIGLAAVLTAYGVLLPVYYGPRGLRTRWTVFSKVVGVVSLAGSMFYEWVMYLTLIPASKVLAWYVRDQRHAFLEIEDAAASSGTAAEEISSSVMESSLTPPPRAVESIRVNLTRIRELKTRINDVWGPALALTAVTTLVAKCAALCQVSDLDGHWLSVLLMSLEATHRVTRFFELAIVSQSMRDEADDIKESAKLATTLGADDEFCKQVLFLHDSIDPDEMCLSGAGFFRLGKPIIVSMMGALITYTVILTQTGQQFTHYAIANVTSAAT</sequence>
<evidence type="ECO:0000256" key="8">
    <source>
        <dbReference type="SAM" id="Phobius"/>
    </source>
</evidence>
<evidence type="ECO:0000256" key="7">
    <source>
        <dbReference type="ARBA" id="ARBA00023170"/>
    </source>
</evidence>
<dbReference type="GO" id="GO:0050916">
    <property type="term" value="P:sensory perception of sweet taste"/>
    <property type="evidence" value="ECO:0007669"/>
    <property type="project" value="UniProtKB-ARBA"/>
</dbReference>
<gene>
    <name evidence="9" type="ORF">HPB52_000841</name>
</gene>
<dbReference type="InterPro" id="IPR009318">
    <property type="entry name" value="Gustatory_rcpt"/>
</dbReference>
<evidence type="ECO:0000256" key="3">
    <source>
        <dbReference type="ARBA" id="ARBA00022475"/>
    </source>
</evidence>
<proteinExistence type="inferred from homology"/>
<evidence type="ECO:0000313" key="10">
    <source>
        <dbReference type="Proteomes" id="UP000821837"/>
    </source>
</evidence>
<dbReference type="Proteomes" id="UP000821837">
    <property type="component" value="Chromosome 8"/>
</dbReference>
<keyword evidence="6 8" id="KW-0472">Membrane</keyword>
<dbReference type="AlphaFoldDB" id="A0A9D4PD87"/>
<comment type="subcellular location">
    <subcellularLocation>
        <location evidence="1">Cell membrane</location>
        <topology evidence="1">Multi-pass membrane protein</topology>
    </subcellularLocation>
</comment>
<evidence type="ECO:0000313" key="9">
    <source>
        <dbReference type="EMBL" id="KAH7938831.1"/>
    </source>
</evidence>
<protein>
    <recommendedName>
        <fullName evidence="11">Gustatory receptor</fullName>
    </recommendedName>
</protein>
<accession>A0A9D4PD87</accession>
<evidence type="ECO:0008006" key="11">
    <source>
        <dbReference type="Google" id="ProtNLM"/>
    </source>
</evidence>
<dbReference type="VEuPathDB" id="VectorBase:RSAN_044535"/>
<keyword evidence="3" id="KW-1003">Cell membrane</keyword>
<keyword evidence="10" id="KW-1185">Reference proteome</keyword>
<dbReference type="Pfam" id="PF06151">
    <property type="entry name" value="Trehalose_recp"/>
    <property type="match status" value="1"/>
</dbReference>
<reference evidence="9" key="2">
    <citation type="submission" date="2021-09" db="EMBL/GenBank/DDBJ databases">
        <authorList>
            <person name="Jia N."/>
            <person name="Wang J."/>
            <person name="Shi W."/>
            <person name="Du L."/>
            <person name="Sun Y."/>
            <person name="Zhan W."/>
            <person name="Jiang J."/>
            <person name="Wang Q."/>
            <person name="Zhang B."/>
            <person name="Ji P."/>
            <person name="Sakyi L.B."/>
            <person name="Cui X."/>
            <person name="Yuan T."/>
            <person name="Jiang B."/>
            <person name="Yang W."/>
            <person name="Lam T.T.-Y."/>
            <person name="Chang Q."/>
            <person name="Ding S."/>
            <person name="Wang X."/>
            <person name="Zhu J."/>
            <person name="Ruan X."/>
            <person name="Zhao L."/>
            <person name="Wei J."/>
            <person name="Que T."/>
            <person name="Du C."/>
            <person name="Cheng J."/>
            <person name="Dai P."/>
            <person name="Han X."/>
            <person name="Huang E."/>
            <person name="Gao Y."/>
            <person name="Liu J."/>
            <person name="Shao H."/>
            <person name="Ye R."/>
            <person name="Li L."/>
            <person name="Wei W."/>
            <person name="Wang X."/>
            <person name="Wang C."/>
            <person name="Huo Q."/>
            <person name="Li W."/>
            <person name="Guo W."/>
            <person name="Chen H."/>
            <person name="Chen S."/>
            <person name="Zhou L."/>
            <person name="Zhou L."/>
            <person name="Ni X."/>
            <person name="Tian J."/>
            <person name="Zhou Y."/>
            <person name="Sheng Y."/>
            <person name="Liu T."/>
            <person name="Pan Y."/>
            <person name="Xia L."/>
            <person name="Li J."/>
            <person name="Zhao F."/>
            <person name="Cao W."/>
        </authorList>
    </citation>
    <scope>NUCLEOTIDE SEQUENCE</scope>
    <source>
        <strain evidence="9">Rsan-2018</strain>
        <tissue evidence="9">Larvae</tissue>
    </source>
</reference>
<keyword evidence="7" id="KW-0675">Receptor</keyword>
<comment type="caution">
    <text evidence="9">The sequence shown here is derived from an EMBL/GenBank/DDBJ whole genome shotgun (WGS) entry which is preliminary data.</text>
</comment>
<dbReference type="GO" id="GO:0005886">
    <property type="term" value="C:plasma membrane"/>
    <property type="evidence" value="ECO:0007669"/>
    <property type="project" value="UniProtKB-SubCell"/>
</dbReference>
<keyword evidence="5 8" id="KW-1133">Transmembrane helix</keyword>
<name>A0A9D4PD87_RHISA</name>
<evidence type="ECO:0000256" key="4">
    <source>
        <dbReference type="ARBA" id="ARBA00022692"/>
    </source>
</evidence>
<keyword evidence="4 8" id="KW-0812">Transmembrane</keyword>
<evidence type="ECO:0000256" key="2">
    <source>
        <dbReference type="ARBA" id="ARBA00005327"/>
    </source>
</evidence>
<dbReference type="GO" id="GO:0008527">
    <property type="term" value="F:taste receptor activity"/>
    <property type="evidence" value="ECO:0007669"/>
    <property type="project" value="InterPro"/>
</dbReference>
<organism evidence="9 10">
    <name type="scientific">Rhipicephalus sanguineus</name>
    <name type="common">Brown dog tick</name>
    <name type="synonym">Ixodes sanguineus</name>
    <dbReference type="NCBI Taxonomy" id="34632"/>
    <lineage>
        <taxon>Eukaryota</taxon>
        <taxon>Metazoa</taxon>
        <taxon>Ecdysozoa</taxon>
        <taxon>Arthropoda</taxon>
        <taxon>Chelicerata</taxon>
        <taxon>Arachnida</taxon>
        <taxon>Acari</taxon>
        <taxon>Parasitiformes</taxon>
        <taxon>Ixodida</taxon>
        <taxon>Ixodoidea</taxon>
        <taxon>Ixodidae</taxon>
        <taxon>Rhipicephalinae</taxon>
        <taxon>Rhipicephalus</taxon>
        <taxon>Rhipicephalus</taxon>
    </lineage>
</organism>
<evidence type="ECO:0000256" key="1">
    <source>
        <dbReference type="ARBA" id="ARBA00004651"/>
    </source>
</evidence>